<organism evidence="1 2">
    <name type="scientific">Fictibacillus barbaricus</name>
    <dbReference type="NCBI Taxonomy" id="182136"/>
    <lineage>
        <taxon>Bacteria</taxon>
        <taxon>Bacillati</taxon>
        <taxon>Bacillota</taxon>
        <taxon>Bacilli</taxon>
        <taxon>Bacillales</taxon>
        <taxon>Fictibacillaceae</taxon>
        <taxon>Fictibacillus</taxon>
    </lineage>
</organism>
<dbReference type="EMBL" id="JAVDWA010000015">
    <property type="protein sequence ID" value="MDR7075008.1"/>
    <property type="molecule type" value="Genomic_DNA"/>
</dbReference>
<evidence type="ECO:0008006" key="3">
    <source>
        <dbReference type="Google" id="ProtNLM"/>
    </source>
</evidence>
<proteinExistence type="predicted"/>
<keyword evidence="2" id="KW-1185">Reference proteome</keyword>
<evidence type="ECO:0000313" key="1">
    <source>
        <dbReference type="EMBL" id="MDR7075008.1"/>
    </source>
</evidence>
<gene>
    <name evidence="1" type="ORF">J2X07_004034</name>
</gene>
<accession>A0ABU1U6A0</accession>
<dbReference type="Pfam" id="PF14175">
    <property type="entry name" value="YaaC"/>
    <property type="match status" value="1"/>
</dbReference>
<dbReference type="Proteomes" id="UP001258181">
    <property type="component" value="Unassembled WGS sequence"/>
</dbReference>
<evidence type="ECO:0000313" key="2">
    <source>
        <dbReference type="Proteomes" id="UP001258181"/>
    </source>
</evidence>
<comment type="caution">
    <text evidence="1">The sequence shown here is derived from an EMBL/GenBank/DDBJ whole genome shotgun (WGS) entry which is preliminary data.</text>
</comment>
<name>A0ABU1U6A0_9BACL</name>
<protein>
    <recommendedName>
        <fullName evidence="3">YaaC-like protein</fullName>
    </recommendedName>
</protein>
<dbReference type="InterPro" id="IPR026988">
    <property type="entry name" value="YaaC-like"/>
</dbReference>
<sequence>MKKQHDIWSCFDMFFSSQKTQHYLACQYEKRNIKDSNGKSFENCYSFIYYLEHGKKYYTLADQSPQEIKPVLLFYGMIQLMKACILTVDPDYPESSSVLAHGLSTRKRKKRSYEFLQDEVKVQKTGLFNHFCEKMFHMKHIEGEKFLMDHLLKLLPELGPLYKQMDGSVHHIKMNKENQQIYTLSNEAADLLHMSDERFMEYINHSLHPKLSIQHTITPSEHYLIKLNPDLAPYHCFPLSYHLEEETYYFPIDREILQLPPLNELMVHYVILYNLSMLSRYDTEWWSELFHTYSSVELPFINQFLNITAQKIPYLFGQWLHAKNIP</sequence>
<reference evidence="1 2" key="1">
    <citation type="submission" date="2023-07" db="EMBL/GenBank/DDBJ databases">
        <title>Sorghum-associated microbial communities from plants grown in Nebraska, USA.</title>
        <authorList>
            <person name="Schachtman D."/>
        </authorList>
    </citation>
    <scope>NUCLEOTIDE SEQUENCE [LARGE SCALE GENOMIC DNA]</scope>
    <source>
        <strain evidence="1 2">BE211</strain>
    </source>
</reference>